<evidence type="ECO:0000313" key="2">
    <source>
        <dbReference type="EMBL" id="RBI87206.1"/>
    </source>
</evidence>
<evidence type="ECO:0000313" key="3">
    <source>
        <dbReference type="Proteomes" id="UP000253370"/>
    </source>
</evidence>
<dbReference type="PANTHER" id="PTHR42850">
    <property type="entry name" value="METALLOPHOSPHOESTERASE"/>
    <property type="match status" value="1"/>
</dbReference>
<dbReference type="PANTHER" id="PTHR42850:SF4">
    <property type="entry name" value="ZINC-DEPENDENT ENDOPOLYPHOSPHATASE"/>
    <property type="match status" value="1"/>
</dbReference>
<dbReference type="GO" id="GO:0008803">
    <property type="term" value="F:bis(5'-nucleosyl)-tetraphosphatase (symmetrical) activity"/>
    <property type="evidence" value="ECO:0007669"/>
    <property type="project" value="TreeGrafter"/>
</dbReference>
<dbReference type="GO" id="GO:0110154">
    <property type="term" value="P:RNA decapping"/>
    <property type="evidence" value="ECO:0007669"/>
    <property type="project" value="TreeGrafter"/>
</dbReference>
<dbReference type="InterPro" id="IPR050126">
    <property type="entry name" value="Ap4A_hydrolase"/>
</dbReference>
<dbReference type="Proteomes" id="UP000253370">
    <property type="component" value="Unassembled WGS sequence"/>
</dbReference>
<dbReference type="InterPro" id="IPR004843">
    <property type="entry name" value="Calcineurin-like_PHP"/>
</dbReference>
<reference evidence="2 3" key="1">
    <citation type="submission" date="2018-07" db="EMBL/GenBank/DDBJ databases">
        <title>Rhodosalinus sp. strain E84T genomic sequence and assembly.</title>
        <authorList>
            <person name="Liu Z.-W."/>
            <person name="Lu D.-C."/>
        </authorList>
    </citation>
    <scope>NUCLEOTIDE SEQUENCE [LARGE SCALE GENOMIC DNA]</scope>
    <source>
        <strain evidence="2 3">E84</strain>
    </source>
</reference>
<protein>
    <submittedName>
        <fullName evidence="2">Serine/threonine protein phosphatase</fullName>
    </submittedName>
</protein>
<dbReference type="InterPro" id="IPR029052">
    <property type="entry name" value="Metallo-depent_PP-like"/>
</dbReference>
<dbReference type="OrthoDB" id="9807890at2"/>
<dbReference type="Gene3D" id="3.60.21.10">
    <property type="match status" value="1"/>
</dbReference>
<dbReference type="EMBL" id="QNTQ01000002">
    <property type="protein sequence ID" value="RBI87206.1"/>
    <property type="molecule type" value="Genomic_DNA"/>
</dbReference>
<dbReference type="Pfam" id="PF00149">
    <property type="entry name" value="Metallophos"/>
    <property type="match status" value="1"/>
</dbReference>
<comment type="caution">
    <text evidence="2">The sequence shown here is derived from an EMBL/GenBank/DDBJ whole genome shotgun (WGS) entry which is preliminary data.</text>
</comment>
<gene>
    <name evidence="2" type="ORF">DRV85_03530</name>
</gene>
<evidence type="ECO:0000259" key="1">
    <source>
        <dbReference type="Pfam" id="PF00149"/>
    </source>
</evidence>
<proteinExistence type="predicted"/>
<sequence length="258" mass="28153">MSRFVIRSLISRRRRADRPAEAETPFAPPRPDRPFVAVGDIHGRLDLLQQLETQLADLPADWPVVFVGDYIDRGDESAGVLRHLFGTSGRQRICLMGNHEEMLLRFLAEPAAEGPRWLRNGGLQTLASFGLGGLPTREPAAYVAARDALVDAMGLDLIDWLTARPLVWWSGDVAVVHAGADPGLPIAKQPSETLLWGHPEFAWTPRADGLWVVHGHTIVDAPEARAGRVPIDTGAYATGRLTAALVEAGGVRFRQTGR</sequence>
<feature type="domain" description="Calcineurin-like phosphoesterase" evidence="1">
    <location>
        <begin position="34"/>
        <end position="218"/>
    </location>
</feature>
<dbReference type="GO" id="GO:0005737">
    <property type="term" value="C:cytoplasm"/>
    <property type="evidence" value="ECO:0007669"/>
    <property type="project" value="TreeGrafter"/>
</dbReference>
<keyword evidence="3" id="KW-1185">Reference proteome</keyword>
<organism evidence="2 3">
    <name type="scientific">Rhodosalinus halophilus</name>
    <dbReference type="NCBI Taxonomy" id="2259333"/>
    <lineage>
        <taxon>Bacteria</taxon>
        <taxon>Pseudomonadati</taxon>
        <taxon>Pseudomonadota</taxon>
        <taxon>Alphaproteobacteria</taxon>
        <taxon>Rhodobacterales</taxon>
        <taxon>Paracoccaceae</taxon>
        <taxon>Rhodosalinus</taxon>
    </lineage>
</organism>
<accession>A0A365UD10</accession>
<name>A0A365UD10_9RHOB</name>
<dbReference type="SUPFAM" id="SSF56300">
    <property type="entry name" value="Metallo-dependent phosphatases"/>
    <property type="match status" value="1"/>
</dbReference>
<dbReference type="AlphaFoldDB" id="A0A365UD10"/>
<dbReference type="GO" id="GO:0016791">
    <property type="term" value="F:phosphatase activity"/>
    <property type="evidence" value="ECO:0007669"/>
    <property type="project" value="TreeGrafter"/>
</dbReference>